<dbReference type="RefSeq" id="WP_103241276.1">
    <property type="nucleotide sequence ID" value="NZ_JANJZD010000021.1"/>
</dbReference>
<keyword evidence="2" id="KW-1185">Reference proteome</keyword>
<reference evidence="1 2" key="1">
    <citation type="submission" date="2018-01" db="EMBL/GenBank/DDBJ databases">
        <authorList>
            <person name="Gaut B.S."/>
            <person name="Morton B.R."/>
            <person name="Clegg M.T."/>
            <person name="Duvall M.R."/>
        </authorList>
    </citation>
    <scope>NUCLEOTIDE SEQUENCE [LARGE SCALE GENOMIC DNA]</scope>
    <source>
        <strain evidence="1">GP69</strain>
    </source>
</reference>
<dbReference type="EMBL" id="OFSM01000023">
    <property type="protein sequence ID" value="SOY31277.1"/>
    <property type="molecule type" value="Genomic_DNA"/>
</dbReference>
<organism evidence="1 2">
    <name type="scientific">Acetatifactor muris</name>
    <dbReference type="NCBI Taxonomy" id="879566"/>
    <lineage>
        <taxon>Bacteria</taxon>
        <taxon>Bacillati</taxon>
        <taxon>Bacillota</taxon>
        <taxon>Clostridia</taxon>
        <taxon>Lachnospirales</taxon>
        <taxon>Lachnospiraceae</taxon>
        <taxon>Acetatifactor</taxon>
    </lineage>
</organism>
<evidence type="ECO:0000313" key="1">
    <source>
        <dbReference type="EMBL" id="SOY31277.1"/>
    </source>
</evidence>
<evidence type="ECO:0000313" key="2">
    <source>
        <dbReference type="Proteomes" id="UP000236311"/>
    </source>
</evidence>
<accession>A0A2K4ZLB2</accession>
<sequence length="450" mass="53879">MNGITQHDITNVKYITVNDGTFFDLIDKDGYCLITDYHALSRKIILSEGNVPPRLGEEKKRLRIDSIDGLKNVLDGYISAAQQIFERFYSIDFSDIDKNLLMEQLIFDLLFDKYRQESVEMTQHGYSSSDYLMNILEPDAVRNIFADKVRNCIKRGMNIYSEMIKNSPELQEELETLGINHNIYEKYFSPKANENAKKKKARYVWNYMYCNQYMITSRQYRRQLKEDGNYTCERFVDDLKDYHSFVKKILPVENESPKKYFEKSMDYYFIESYKRIDFIFKLMNIIPKIEAENADYTFLVKRFHPAVLVPHENNNDLYLKIKCNYYRPLFMVENELHKQIQGDDKFDLSSYCIQLTHHQFIRAKVYELCRYHLEYTSSDYKDIKNFISQHYNMLSYHQSNEIWSKLPVKLWEKLDKETQAYFRKLKKTFTLINDSLFPESPKRKPATSNE</sequence>
<proteinExistence type="predicted"/>
<protein>
    <submittedName>
        <fullName evidence="1">Uncharacterized protein</fullName>
    </submittedName>
</protein>
<gene>
    <name evidence="1" type="ORF">AMURIS_04013</name>
</gene>
<name>A0A2K4ZLB2_9FIRM</name>
<dbReference type="Proteomes" id="UP000236311">
    <property type="component" value="Unassembled WGS sequence"/>
</dbReference>
<dbReference type="AlphaFoldDB" id="A0A2K4ZLB2"/>